<keyword evidence="6" id="KW-1185">Reference proteome</keyword>
<dbReference type="GO" id="GO:0009279">
    <property type="term" value="C:cell outer membrane"/>
    <property type="evidence" value="ECO:0007669"/>
    <property type="project" value="UniProtKB-SubCell"/>
</dbReference>
<dbReference type="PANTHER" id="PTHR30069">
    <property type="entry name" value="TONB-DEPENDENT OUTER MEMBRANE RECEPTOR"/>
    <property type="match status" value="1"/>
</dbReference>
<keyword evidence="1 3" id="KW-0732">Signal</keyword>
<evidence type="ECO:0000313" key="5">
    <source>
        <dbReference type="EMBL" id="MCF0041942.1"/>
    </source>
</evidence>
<keyword evidence="2" id="KW-0998">Cell outer membrane</keyword>
<dbReference type="InterPro" id="IPR037066">
    <property type="entry name" value="Plug_dom_sf"/>
</dbReference>
<evidence type="ECO:0000256" key="2">
    <source>
        <dbReference type="PROSITE-ProRule" id="PRU01360"/>
    </source>
</evidence>
<dbReference type="RefSeq" id="WP_234614742.1">
    <property type="nucleotide sequence ID" value="NZ_CP098806.1"/>
</dbReference>
<dbReference type="PROSITE" id="PS52016">
    <property type="entry name" value="TONB_DEPENDENT_REC_3"/>
    <property type="match status" value="1"/>
</dbReference>
<dbReference type="EMBL" id="JAJTTA010000002">
    <property type="protein sequence ID" value="MCF0041942.1"/>
    <property type="molecule type" value="Genomic_DNA"/>
</dbReference>
<dbReference type="SUPFAM" id="SSF49464">
    <property type="entry name" value="Carboxypeptidase regulatory domain-like"/>
    <property type="match status" value="1"/>
</dbReference>
<dbReference type="InterPro" id="IPR008969">
    <property type="entry name" value="CarboxyPept-like_regulatory"/>
</dbReference>
<dbReference type="InterPro" id="IPR039426">
    <property type="entry name" value="TonB-dep_rcpt-like"/>
</dbReference>
<dbReference type="NCBIfam" id="TIGR04056">
    <property type="entry name" value="OMP_RagA_SusC"/>
    <property type="match status" value="1"/>
</dbReference>
<keyword evidence="2" id="KW-1134">Transmembrane beta strand</keyword>
<proteinExistence type="inferred from homology"/>
<reference evidence="5" key="1">
    <citation type="submission" date="2021-12" db="EMBL/GenBank/DDBJ databases">
        <title>Novel species in genus Dyadobacter.</title>
        <authorList>
            <person name="Ma C."/>
        </authorList>
    </citation>
    <scope>NUCLEOTIDE SEQUENCE</scope>
    <source>
        <strain evidence="5">CY399</strain>
    </source>
</reference>
<gene>
    <name evidence="5" type="ORF">LXM24_17680</name>
</gene>
<dbReference type="InterPro" id="IPR023996">
    <property type="entry name" value="TonB-dep_OMP_SusC/RagA"/>
</dbReference>
<comment type="subcellular location">
    <subcellularLocation>
        <location evidence="2">Cell outer membrane</location>
        <topology evidence="2">Multi-pass membrane protein</topology>
    </subcellularLocation>
</comment>
<comment type="similarity">
    <text evidence="2">Belongs to the TonB-dependent receptor family.</text>
</comment>
<dbReference type="Pfam" id="PF13715">
    <property type="entry name" value="CarbopepD_reg_2"/>
    <property type="match status" value="1"/>
</dbReference>
<sequence>MNSIRQNPAQGLCRLLCAFMATGMLHAPGVVTAAAPPRVATAIDLNRHVEKTLTGKVIDEKNSPLPGVSVIIKGSSRGTTTGTDGSFTLVVEDAAQTLTFSFIGYTSQDVAIGNQSAFNITLLPSSEELTEVVVVGYGTQSSAAVTGAVSNIQAKDLSRTPSIGTSDALVGRVQGITARKADARPGAATTIQIRNLGTPLYVIDGIPSDAANFNNLGQNDIESVSILKDASAAVYGLRAANGVVLVTTKRGKAGDGPAKINISGYYGLQNFTRYPKPASAYQHMRGLVESDVNQGRTPSITPEELAKWKAGTEKGFQSFDYYKMVMRPNVPQYSVNANVSGGTEKISYFLSVGHLSQDALIKDYNFKRTNVQANVESSITKRLKVGAQISARIEDRFQVGVPGLDDYFNPFLSIFTMWPTERPYANDNPKYINQTHNVNVNPATYKKDVTGYIDEITRVVKGNFYAEYDFAFGLKVKGTYSYQYHNFDFDGFEYTYDAYTYDAATDKYNVVAGGGNQNPWRERRKRNIVDRFAQFQLNYSKTFGDHELSAVAAYEQSDNVNTYLVVHTVPPNNYIPLMSFANQDILIDEWSTEARAGYIGRVNYNFKQKYLLEAVGRYDGSFLYAPGKRFGFFPGVSAGWRISEENFFKGKLENVFSSLKIRASYGRTGSDRNATVVNEPFIVAPFSYLPGYNFLQGSAIFNGQYNIGVRPRGLPITTLSWITNISTNVGIDFGLLGGKLNGQVDLFQRKRDGLPAARYDVLLPSEVGYTLPNENLNSDTHRGIEGVLTYKSSVGQVDYTVSANATLSRRRDLDFYKPRFGNSFNEYRDSYVDRWGNINWGYQVEGQFQSQEQIESHPIDNDGQGNRTHLPGDFIYKDVNGDGIINGLDERPIGYAEGANPYLSFALNGSVSYKGFSLFADFAGASLQSFQRAWELKIPYQNNGTSPHFMLEDRWHREDPFDPTSKWIPGTYPAIRKDNSSHVNFRKSDFWITNVRYIRLRNIELGYNFDPKVFKKLGSSGLRVYVNASNLFSIDNVKKYEIDPEISSGNALVYPQQRLFNAGFSINF</sequence>
<dbReference type="PANTHER" id="PTHR30069:SF29">
    <property type="entry name" value="HEMOGLOBIN AND HEMOGLOBIN-HAPTOGLOBIN-BINDING PROTEIN 1-RELATED"/>
    <property type="match status" value="1"/>
</dbReference>
<organism evidence="5 6">
    <name type="scientific">Dyadobacter fanqingshengii</name>
    <dbReference type="NCBI Taxonomy" id="2906443"/>
    <lineage>
        <taxon>Bacteria</taxon>
        <taxon>Pseudomonadati</taxon>
        <taxon>Bacteroidota</taxon>
        <taxon>Cytophagia</taxon>
        <taxon>Cytophagales</taxon>
        <taxon>Spirosomataceae</taxon>
        <taxon>Dyadobacter</taxon>
    </lineage>
</organism>
<keyword evidence="2" id="KW-0813">Transport</keyword>
<dbReference type="SUPFAM" id="SSF56935">
    <property type="entry name" value="Porins"/>
    <property type="match status" value="1"/>
</dbReference>
<feature type="signal peptide" evidence="3">
    <location>
        <begin position="1"/>
        <end position="27"/>
    </location>
</feature>
<dbReference type="Gene3D" id="2.60.40.1120">
    <property type="entry name" value="Carboxypeptidase-like, regulatory domain"/>
    <property type="match status" value="1"/>
</dbReference>
<dbReference type="Pfam" id="PF07715">
    <property type="entry name" value="Plug"/>
    <property type="match status" value="1"/>
</dbReference>
<evidence type="ECO:0000313" key="6">
    <source>
        <dbReference type="Proteomes" id="UP001139700"/>
    </source>
</evidence>
<evidence type="ECO:0000256" key="1">
    <source>
        <dbReference type="ARBA" id="ARBA00022729"/>
    </source>
</evidence>
<evidence type="ECO:0000259" key="4">
    <source>
        <dbReference type="Pfam" id="PF07715"/>
    </source>
</evidence>
<dbReference type="NCBIfam" id="TIGR04057">
    <property type="entry name" value="SusC_RagA_signa"/>
    <property type="match status" value="1"/>
</dbReference>
<evidence type="ECO:0000256" key="3">
    <source>
        <dbReference type="SAM" id="SignalP"/>
    </source>
</evidence>
<dbReference type="InterPro" id="IPR023997">
    <property type="entry name" value="TonB-dep_OMP_SusC/RagA_CS"/>
</dbReference>
<dbReference type="GO" id="GO:0015344">
    <property type="term" value="F:siderophore uptake transmembrane transporter activity"/>
    <property type="evidence" value="ECO:0007669"/>
    <property type="project" value="TreeGrafter"/>
</dbReference>
<dbReference type="Proteomes" id="UP001139700">
    <property type="component" value="Unassembled WGS sequence"/>
</dbReference>
<protein>
    <submittedName>
        <fullName evidence="5">TonB-dependent receptor</fullName>
    </submittedName>
</protein>
<comment type="caution">
    <text evidence="5">The sequence shown here is derived from an EMBL/GenBank/DDBJ whole genome shotgun (WGS) entry which is preliminary data.</text>
</comment>
<feature type="domain" description="TonB-dependent receptor plug" evidence="4">
    <location>
        <begin position="144"/>
        <end position="243"/>
    </location>
</feature>
<dbReference type="GO" id="GO:0044718">
    <property type="term" value="P:siderophore transmembrane transport"/>
    <property type="evidence" value="ECO:0007669"/>
    <property type="project" value="TreeGrafter"/>
</dbReference>
<name>A0A9X1PCD4_9BACT</name>
<dbReference type="AlphaFoldDB" id="A0A9X1PCD4"/>
<dbReference type="InterPro" id="IPR012910">
    <property type="entry name" value="Plug_dom"/>
</dbReference>
<accession>A0A9X1PCD4</accession>
<dbReference type="Gene3D" id="2.170.130.10">
    <property type="entry name" value="TonB-dependent receptor, plug domain"/>
    <property type="match status" value="1"/>
</dbReference>
<keyword evidence="2" id="KW-0812">Transmembrane</keyword>
<feature type="chain" id="PRO_5040782355" evidence="3">
    <location>
        <begin position="28"/>
        <end position="1068"/>
    </location>
</feature>
<keyword evidence="2" id="KW-0472">Membrane</keyword>
<keyword evidence="5" id="KW-0675">Receptor</keyword>